<evidence type="ECO:0000313" key="8">
    <source>
        <dbReference type="EMBL" id="WZN61824.1"/>
    </source>
</evidence>
<dbReference type="GO" id="GO:0051723">
    <property type="term" value="F:protein methylesterase activity"/>
    <property type="evidence" value="ECO:0007669"/>
    <property type="project" value="UniProtKB-EC"/>
</dbReference>
<feature type="compositionally biased region" description="Basic and acidic residues" evidence="6">
    <location>
        <begin position="1"/>
        <end position="17"/>
    </location>
</feature>
<dbReference type="AlphaFoldDB" id="A0AAX4P7F6"/>
<organism evidence="8 9">
    <name type="scientific">Chloropicon roscoffensis</name>
    <dbReference type="NCBI Taxonomy" id="1461544"/>
    <lineage>
        <taxon>Eukaryota</taxon>
        <taxon>Viridiplantae</taxon>
        <taxon>Chlorophyta</taxon>
        <taxon>Chloropicophyceae</taxon>
        <taxon>Chloropicales</taxon>
        <taxon>Chloropicaceae</taxon>
        <taxon>Chloropicon</taxon>
    </lineage>
</organism>
<name>A0AAX4P7F6_9CHLO</name>
<sequence length="402" mass="44169">MNRVDENAEGSEAKEAFPQEQGGDVGHRRLPPAMPRNPAVAAHENRLRNPAKFGLDRKQSFGVPKIKNHKELLKGLFQKKEGGMPSLKEREAAAFHVGGAGTSAFPGASVPSMKSFEPLPWSNYFDDLRVLETERGSFGVYVAGWPAEGQEPRPVIFAVHGGGYTGLTWSLLAKRLKEKYAVVAMDLRSHGLSEQSDDFSIEAMAQDACSVWNHLCGETKPKTVVLGHSLGGAVAIHVSSLDKIPSLAGTVVIDVVEGTALASLPYMGQVIGRRPDRFSSVQDFVKYAYTSGLTKNFEAARVSGASQVVQDEDGQGWRWRTDLRKTEKWWREWYEGLSAKFLSVPAPKLLLLAGTDRLDKELTIGHMAGKFQLKVLPAGHAIQEDEPEKTADAVDEFIQRYL</sequence>
<protein>
    <recommendedName>
        <fullName evidence="2">protein phosphatase methylesterase-1</fullName>
        <ecNumber evidence="2">3.1.1.89</ecNumber>
    </recommendedName>
</protein>
<keyword evidence="9" id="KW-1185">Reference proteome</keyword>
<dbReference type="EMBL" id="CP151504">
    <property type="protein sequence ID" value="WZN61824.1"/>
    <property type="molecule type" value="Genomic_DNA"/>
</dbReference>
<evidence type="ECO:0000256" key="5">
    <source>
        <dbReference type="ARBA" id="ARBA00049203"/>
    </source>
</evidence>
<comment type="catalytic activity">
    <reaction evidence="5">
        <text>[phosphatase 2A protein]-C-terminal L-leucine methyl ester + H2O = [phosphatase 2A protein]-C-terminal L-leucine + methanol + H(+)</text>
        <dbReference type="Rhea" id="RHEA:48548"/>
        <dbReference type="Rhea" id="RHEA-COMP:12134"/>
        <dbReference type="Rhea" id="RHEA-COMP:12135"/>
        <dbReference type="ChEBI" id="CHEBI:15377"/>
        <dbReference type="ChEBI" id="CHEBI:15378"/>
        <dbReference type="ChEBI" id="CHEBI:17790"/>
        <dbReference type="ChEBI" id="CHEBI:90516"/>
        <dbReference type="ChEBI" id="CHEBI:90517"/>
        <dbReference type="EC" id="3.1.1.89"/>
    </reaction>
</comment>
<dbReference type="Proteomes" id="UP001472866">
    <property type="component" value="Chromosome 04"/>
</dbReference>
<accession>A0AAX4P7F6</accession>
<comment type="similarity">
    <text evidence="1">Belongs to the AB hydrolase superfamily.</text>
</comment>
<reference evidence="8 9" key="1">
    <citation type="submission" date="2024-03" db="EMBL/GenBank/DDBJ databases">
        <title>Complete genome sequence of the green alga Chloropicon roscoffensis RCC1871.</title>
        <authorList>
            <person name="Lemieux C."/>
            <person name="Pombert J.-F."/>
            <person name="Otis C."/>
            <person name="Turmel M."/>
        </authorList>
    </citation>
    <scope>NUCLEOTIDE SEQUENCE [LARGE SCALE GENOMIC DNA]</scope>
    <source>
        <strain evidence="8 9">RCC1871</strain>
    </source>
</reference>
<dbReference type="Pfam" id="PF12697">
    <property type="entry name" value="Abhydrolase_6"/>
    <property type="match status" value="1"/>
</dbReference>
<keyword evidence="3" id="KW-0719">Serine esterase</keyword>
<evidence type="ECO:0000256" key="2">
    <source>
        <dbReference type="ARBA" id="ARBA00013111"/>
    </source>
</evidence>
<feature type="domain" description="AB hydrolase-1" evidence="7">
    <location>
        <begin position="158"/>
        <end position="393"/>
    </location>
</feature>
<evidence type="ECO:0000256" key="1">
    <source>
        <dbReference type="ARBA" id="ARBA00008645"/>
    </source>
</evidence>
<evidence type="ECO:0000256" key="3">
    <source>
        <dbReference type="ARBA" id="ARBA00022487"/>
    </source>
</evidence>
<dbReference type="InterPro" id="IPR000073">
    <property type="entry name" value="AB_hydrolase_1"/>
</dbReference>
<keyword evidence="4" id="KW-0378">Hydrolase</keyword>
<dbReference type="PANTHER" id="PTHR14189:SF0">
    <property type="entry name" value="PROTEIN PHOSPHATASE METHYLESTERASE 1"/>
    <property type="match status" value="1"/>
</dbReference>
<dbReference type="InterPro" id="IPR029058">
    <property type="entry name" value="AB_hydrolase_fold"/>
</dbReference>
<dbReference type="Gene3D" id="3.40.50.1820">
    <property type="entry name" value="alpha/beta hydrolase"/>
    <property type="match status" value="1"/>
</dbReference>
<evidence type="ECO:0000256" key="4">
    <source>
        <dbReference type="ARBA" id="ARBA00022801"/>
    </source>
</evidence>
<dbReference type="InterPro" id="IPR016812">
    <property type="entry name" value="PPase_methylesterase_euk"/>
</dbReference>
<evidence type="ECO:0000259" key="7">
    <source>
        <dbReference type="Pfam" id="PF12697"/>
    </source>
</evidence>
<evidence type="ECO:0000256" key="6">
    <source>
        <dbReference type="SAM" id="MobiDB-lite"/>
    </source>
</evidence>
<gene>
    <name evidence="8" type="ORF">HKI87_04g33590</name>
</gene>
<evidence type="ECO:0000313" key="9">
    <source>
        <dbReference type="Proteomes" id="UP001472866"/>
    </source>
</evidence>
<proteinExistence type="inferred from homology"/>
<dbReference type="EC" id="3.1.1.89" evidence="2"/>
<feature type="region of interest" description="Disordered" evidence="6">
    <location>
        <begin position="1"/>
        <end position="43"/>
    </location>
</feature>
<dbReference type="SUPFAM" id="SSF53474">
    <property type="entry name" value="alpha/beta-Hydrolases"/>
    <property type="match status" value="1"/>
</dbReference>
<dbReference type="PANTHER" id="PTHR14189">
    <property type="entry name" value="PROTEIN PHOSPHATASE METHYLESTERASE-1 RELATED"/>
    <property type="match status" value="1"/>
</dbReference>